<keyword evidence="9 13" id="KW-1133">Transmembrane helix</keyword>
<dbReference type="Pfam" id="PF03412">
    <property type="entry name" value="Peptidase_C39"/>
    <property type="match status" value="1"/>
</dbReference>
<accession>A0A919QHZ2</accession>
<evidence type="ECO:0000256" key="13">
    <source>
        <dbReference type="SAM" id="Phobius"/>
    </source>
</evidence>
<dbReference type="InterPro" id="IPR027417">
    <property type="entry name" value="P-loop_NTPase"/>
</dbReference>
<dbReference type="PROSITE" id="PS50929">
    <property type="entry name" value="ABC_TM1F"/>
    <property type="match status" value="1"/>
</dbReference>
<dbReference type="InterPro" id="IPR011527">
    <property type="entry name" value="ABC1_TM_dom"/>
</dbReference>
<dbReference type="FunFam" id="3.40.50.300:FF:000299">
    <property type="entry name" value="ABC transporter ATP-binding protein/permease"/>
    <property type="match status" value="1"/>
</dbReference>
<feature type="transmembrane region" description="Helical" evidence="13">
    <location>
        <begin position="279"/>
        <end position="299"/>
    </location>
</feature>
<sequence length="732" mass="77417">MRTSDRPRRAPVVLQSTRFDCGPACLASVLAAFGRPVPIADIRESLDPGRDGISALELRDEARRHGLDCRGRQLEPNAEALARLPLPFVAHWESDHYVVVTRVRNDGVELMDPAIGRRRLDHAEFLSSTTGIVLTFGIADRPAPRPAAPSVLRSIIVPAVLANRGALTLLLLTSLLLLVAGLAVPVLTAQAVDAFVGGGGLSWLIAPVVGLFVAAGVFELARGMAAASMQYRIGGRLNTAFLDRFLAAPLQFVERRGPGELISRIMAADVLRDALATRLVGALLDAVVGVVYLVIVLVAAPLLGMVTLALGVAQLVALGALAVRGRRLRREELLADARSNSWLMEVANGLAWVKGAGAEHIVGAKAIQLHARRLAALHKAARNGAVAEAAASAVRIGGPLVLLITAGSSASTESPGRIVALAALAAAALGPLGAIATHLREFYEIGSVLDHLQDLAEAPVESPQGKSAVERLRGEVTVRGLSFRHTHRDPWTVDDLSFHVPPGTKLAIVGPSGSGKSTLAKLLVGLYKPTQGSVSVDGTDIAALDLPSVRRLMGVVWQDPLLFSGTVQENITLRVPDATPEAVREAARLAGIDTDIAAMPMGYETILGPSGDGLSGGQRQRLALARALVGRPAVLLLDEATSHLDTPTEALVERNLRATGVTRIVIAHRLSTVRDADLILVMSEGCVIEHGTHQDLIDYGGAYARMVGMQQVTTSEIVTDRTVPMRRPARRT</sequence>
<evidence type="ECO:0000313" key="18">
    <source>
        <dbReference type="Proteomes" id="UP000640052"/>
    </source>
</evidence>
<gene>
    <name evidence="17" type="ORF">Aph01nite_60600</name>
</gene>
<evidence type="ECO:0000256" key="8">
    <source>
        <dbReference type="ARBA" id="ARBA00022927"/>
    </source>
</evidence>
<feature type="transmembrane region" description="Helical" evidence="13">
    <location>
        <begin position="418"/>
        <end position="439"/>
    </location>
</feature>
<dbReference type="EMBL" id="BOOA01000062">
    <property type="protein sequence ID" value="GIH27750.1"/>
    <property type="molecule type" value="Genomic_DNA"/>
</dbReference>
<dbReference type="Pfam" id="PF00005">
    <property type="entry name" value="ABC_tran"/>
    <property type="match status" value="1"/>
</dbReference>
<dbReference type="GO" id="GO:0015031">
    <property type="term" value="P:protein transport"/>
    <property type="evidence" value="ECO:0007669"/>
    <property type="project" value="UniProtKB-KW"/>
</dbReference>
<dbReference type="Pfam" id="PF00664">
    <property type="entry name" value="ABC_membrane"/>
    <property type="match status" value="1"/>
</dbReference>
<dbReference type="PROSITE" id="PS00211">
    <property type="entry name" value="ABC_TRANSPORTER_1"/>
    <property type="match status" value="1"/>
</dbReference>
<dbReference type="Gene3D" id="1.20.1560.10">
    <property type="entry name" value="ABC transporter type 1, transmembrane domain"/>
    <property type="match status" value="1"/>
</dbReference>
<comment type="subcellular location">
    <subcellularLocation>
        <location evidence="1">Cell membrane</location>
        <topology evidence="1">Multi-pass membrane protein</topology>
    </subcellularLocation>
</comment>
<feature type="domain" description="Peptidase C39" evidence="16">
    <location>
        <begin position="15"/>
        <end position="136"/>
    </location>
</feature>
<dbReference type="InterPro" id="IPR036640">
    <property type="entry name" value="ABC1_TM_sf"/>
</dbReference>
<dbReference type="Proteomes" id="UP000640052">
    <property type="component" value="Unassembled WGS sequence"/>
</dbReference>
<keyword evidence="3" id="KW-1003">Cell membrane</keyword>
<dbReference type="InterPro" id="IPR003439">
    <property type="entry name" value="ABC_transporter-like_ATP-bd"/>
</dbReference>
<dbReference type="InterPro" id="IPR039421">
    <property type="entry name" value="Type_1_exporter"/>
</dbReference>
<keyword evidence="4 13" id="KW-0812">Transmembrane</keyword>
<keyword evidence="8" id="KW-0653">Protein transport</keyword>
<dbReference type="RefSeq" id="WP_204044398.1">
    <property type="nucleotide sequence ID" value="NZ_BOOA01000062.1"/>
</dbReference>
<dbReference type="GO" id="GO:0140359">
    <property type="term" value="F:ABC-type transporter activity"/>
    <property type="evidence" value="ECO:0007669"/>
    <property type="project" value="InterPro"/>
</dbReference>
<evidence type="ECO:0000256" key="5">
    <source>
        <dbReference type="ARBA" id="ARBA00022741"/>
    </source>
</evidence>
<dbReference type="PROSITE" id="PS50990">
    <property type="entry name" value="PEPTIDASE_C39"/>
    <property type="match status" value="1"/>
</dbReference>
<comment type="caution">
    <text evidence="17">The sequence shown here is derived from an EMBL/GenBank/DDBJ whole genome shotgun (WGS) entry which is preliminary data.</text>
</comment>
<name>A0A919QHZ2_9ACTN</name>
<dbReference type="GO" id="GO:0008234">
    <property type="term" value="F:cysteine-type peptidase activity"/>
    <property type="evidence" value="ECO:0007669"/>
    <property type="project" value="UniProtKB-KW"/>
</dbReference>
<dbReference type="GO" id="GO:0006508">
    <property type="term" value="P:proteolysis"/>
    <property type="evidence" value="ECO:0007669"/>
    <property type="project" value="InterPro"/>
</dbReference>
<dbReference type="PANTHER" id="PTHR24221">
    <property type="entry name" value="ATP-BINDING CASSETTE SUB-FAMILY B"/>
    <property type="match status" value="1"/>
</dbReference>
<proteinExistence type="inferred from homology"/>
<dbReference type="AlphaFoldDB" id="A0A919QHZ2"/>
<dbReference type="SUPFAM" id="SSF90123">
    <property type="entry name" value="ABC transporter transmembrane region"/>
    <property type="match status" value="1"/>
</dbReference>
<keyword evidence="5" id="KW-0547">Nucleotide-binding</keyword>
<keyword evidence="18" id="KW-1185">Reference proteome</keyword>
<evidence type="ECO:0000256" key="4">
    <source>
        <dbReference type="ARBA" id="ARBA00022692"/>
    </source>
</evidence>
<keyword evidence="2" id="KW-0813">Transport</keyword>
<feature type="transmembrane region" description="Helical" evidence="13">
    <location>
        <begin position="166"/>
        <end position="188"/>
    </location>
</feature>
<evidence type="ECO:0000259" key="16">
    <source>
        <dbReference type="PROSITE" id="PS50990"/>
    </source>
</evidence>
<dbReference type="GO" id="GO:0016887">
    <property type="term" value="F:ATP hydrolysis activity"/>
    <property type="evidence" value="ECO:0007669"/>
    <property type="project" value="InterPro"/>
</dbReference>
<feature type="domain" description="ABC transmembrane type-1" evidence="15">
    <location>
        <begin position="169"/>
        <end position="444"/>
    </location>
</feature>
<dbReference type="Gene3D" id="3.90.70.10">
    <property type="entry name" value="Cysteine proteinases"/>
    <property type="match status" value="1"/>
</dbReference>
<organism evidence="17 18">
    <name type="scientific">Acrocarpospora phusangensis</name>
    <dbReference type="NCBI Taxonomy" id="1070424"/>
    <lineage>
        <taxon>Bacteria</taxon>
        <taxon>Bacillati</taxon>
        <taxon>Actinomycetota</taxon>
        <taxon>Actinomycetes</taxon>
        <taxon>Streptosporangiales</taxon>
        <taxon>Streptosporangiaceae</taxon>
        <taxon>Acrocarpospora</taxon>
    </lineage>
</organism>
<dbReference type="InterPro" id="IPR005074">
    <property type="entry name" value="Peptidase_C39"/>
</dbReference>
<evidence type="ECO:0000256" key="1">
    <source>
        <dbReference type="ARBA" id="ARBA00004651"/>
    </source>
</evidence>
<dbReference type="GO" id="GO:0034040">
    <property type="term" value="F:ATPase-coupled lipid transmembrane transporter activity"/>
    <property type="evidence" value="ECO:0007669"/>
    <property type="project" value="TreeGrafter"/>
</dbReference>
<evidence type="ECO:0000256" key="2">
    <source>
        <dbReference type="ARBA" id="ARBA00022448"/>
    </source>
</evidence>
<dbReference type="InterPro" id="IPR003593">
    <property type="entry name" value="AAA+_ATPase"/>
</dbReference>
<dbReference type="PANTHER" id="PTHR24221:SF654">
    <property type="entry name" value="ATP-BINDING CASSETTE SUB-FAMILY B MEMBER 6"/>
    <property type="match status" value="1"/>
</dbReference>
<keyword evidence="6" id="KW-0788">Thiol protease</keyword>
<evidence type="ECO:0000256" key="12">
    <source>
        <dbReference type="ARBA" id="ARBA00061644"/>
    </source>
</evidence>
<evidence type="ECO:0000256" key="6">
    <source>
        <dbReference type="ARBA" id="ARBA00022807"/>
    </source>
</evidence>
<dbReference type="SUPFAM" id="SSF52540">
    <property type="entry name" value="P-loop containing nucleoside triphosphate hydrolases"/>
    <property type="match status" value="1"/>
</dbReference>
<dbReference type="Gene3D" id="3.40.50.300">
    <property type="entry name" value="P-loop containing nucleotide triphosphate hydrolases"/>
    <property type="match status" value="1"/>
</dbReference>
<keyword evidence="6" id="KW-0645">Protease</keyword>
<keyword evidence="6" id="KW-0378">Hydrolase</keyword>
<evidence type="ECO:0000256" key="11">
    <source>
        <dbReference type="ARBA" id="ARBA00043264"/>
    </source>
</evidence>
<dbReference type="GO" id="GO:0005886">
    <property type="term" value="C:plasma membrane"/>
    <property type="evidence" value="ECO:0007669"/>
    <property type="project" value="UniProtKB-SubCell"/>
</dbReference>
<evidence type="ECO:0000259" key="15">
    <source>
        <dbReference type="PROSITE" id="PS50929"/>
    </source>
</evidence>
<dbReference type="GO" id="GO:0005524">
    <property type="term" value="F:ATP binding"/>
    <property type="evidence" value="ECO:0007669"/>
    <property type="project" value="UniProtKB-KW"/>
</dbReference>
<feature type="transmembrane region" description="Helical" evidence="13">
    <location>
        <begin position="305"/>
        <end position="323"/>
    </location>
</feature>
<feature type="transmembrane region" description="Helical" evidence="13">
    <location>
        <begin position="200"/>
        <end position="221"/>
    </location>
</feature>
<keyword evidence="11" id="KW-0080">Bacteriocin transport</keyword>
<evidence type="ECO:0000256" key="3">
    <source>
        <dbReference type="ARBA" id="ARBA00022475"/>
    </source>
</evidence>
<keyword evidence="10 13" id="KW-0472">Membrane</keyword>
<feature type="domain" description="ABC transporter" evidence="14">
    <location>
        <begin position="476"/>
        <end position="709"/>
    </location>
</feature>
<protein>
    <submittedName>
        <fullName evidence="17">Peptidase C39</fullName>
    </submittedName>
</protein>
<evidence type="ECO:0000256" key="9">
    <source>
        <dbReference type="ARBA" id="ARBA00022989"/>
    </source>
</evidence>
<evidence type="ECO:0000256" key="7">
    <source>
        <dbReference type="ARBA" id="ARBA00022840"/>
    </source>
</evidence>
<evidence type="ECO:0000256" key="10">
    <source>
        <dbReference type="ARBA" id="ARBA00023136"/>
    </source>
</evidence>
<dbReference type="GO" id="GO:0043213">
    <property type="term" value="P:bacteriocin transport"/>
    <property type="evidence" value="ECO:0007669"/>
    <property type="project" value="UniProtKB-KW"/>
</dbReference>
<comment type="similarity">
    <text evidence="12">Belongs to the ABC transporter superfamily. Lipid exporter (TC 3.A.1.106) family.</text>
</comment>
<dbReference type="InterPro" id="IPR017871">
    <property type="entry name" value="ABC_transporter-like_CS"/>
</dbReference>
<dbReference type="SMART" id="SM00382">
    <property type="entry name" value="AAA"/>
    <property type="match status" value="1"/>
</dbReference>
<reference evidence="17" key="1">
    <citation type="submission" date="2021-01" db="EMBL/GenBank/DDBJ databases">
        <title>Whole genome shotgun sequence of Acrocarpospora phusangensis NBRC 108782.</title>
        <authorList>
            <person name="Komaki H."/>
            <person name="Tamura T."/>
        </authorList>
    </citation>
    <scope>NUCLEOTIDE SEQUENCE</scope>
    <source>
        <strain evidence="17">NBRC 108782</strain>
    </source>
</reference>
<evidence type="ECO:0000313" key="17">
    <source>
        <dbReference type="EMBL" id="GIH27750.1"/>
    </source>
</evidence>
<dbReference type="PROSITE" id="PS50893">
    <property type="entry name" value="ABC_TRANSPORTER_2"/>
    <property type="match status" value="1"/>
</dbReference>
<keyword evidence="7" id="KW-0067">ATP-binding</keyword>
<evidence type="ECO:0000259" key="14">
    <source>
        <dbReference type="PROSITE" id="PS50893"/>
    </source>
</evidence>